<feature type="transmembrane region" description="Helical" evidence="1">
    <location>
        <begin position="73"/>
        <end position="95"/>
    </location>
</feature>
<dbReference type="PATRIC" id="fig|74031.6.peg.2318"/>
<comment type="caution">
    <text evidence="2">The sequence shown here is derived from an EMBL/GenBank/DDBJ whole genome shotgun (WGS) entry which is preliminary data.</text>
</comment>
<dbReference type="AlphaFoldDB" id="A0A0L6CUI1"/>
<reference evidence="3" key="1">
    <citation type="submission" date="2015-07" db="EMBL/GenBank/DDBJ databases">
        <title>Draft Genome Sequence of Roseovarius tolerans EL-164, a producer of N-Acylated Alanine Methyl Esters (NAMEs).</title>
        <authorList>
            <person name="Voget S."/>
            <person name="Bruns H."/>
            <person name="Wagner-Doebler I."/>
            <person name="Schulz S."/>
            <person name="Daniel R."/>
        </authorList>
    </citation>
    <scope>NUCLEOTIDE SEQUENCE [LARGE SCALE GENOMIC DNA]</scope>
    <source>
        <strain evidence="3">EL-164</strain>
    </source>
</reference>
<keyword evidence="1" id="KW-0812">Transmembrane</keyword>
<dbReference type="InterPro" id="IPR022472">
    <property type="entry name" value="VPLPA-CTERM"/>
</dbReference>
<dbReference type="NCBIfam" id="TIGR03370">
    <property type="entry name" value="VPLPA-CTERM"/>
    <property type="match status" value="1"/>
</dbReference>
<sequence length="102" mass="10775">MTFSSSVNLESVTFRAEGHGLFGGSVKINGTDTTITGGLFDTVLTGTVFNFQYLPVAQNQNPTNEFYIDSVQISAVPVPAAGLLLLTALGGLGLARRRRRAA</sequence>
<evidence type="ECO:0000256" key="1">
    <source>
        <dbReference type="SAM" id="Phobius"/>
    </source>
</evidence>
<protein>
    <recommendedName>
        <fullName evidence="4">VPLPA-CTERM protein sorting domain-containing protein</fullName>
    </recommendedName>
</protein>
<keyword evidence="1" id="KW-0472">Membrane</keyword>
<keyword evidence="1" id="KW-1133">Transmembrane helix</keyword>
<organism evidence="2 3">
    <name type="scientific">Roseovarius tolerans</name>
    <dbReference type="NCBI Taxonomy" id="74031"/>
    <lineage>
        <taxon>Bacteria</taxon>
        <taxon>Pseudomonadati</taxon>
        <taxon>Pseudomonadota</taxon>
        <taxon>Alphaproteobacteria</taxon>
        <taxon>Rhodobacterales</taxon>
        <taxon>Roseobacteraceae</taxon>
        <taxon>Roseovarius</taxon>
    </lineage>
</organism>
<evidence type="ECO:0000313" key="2">
    <source>
        <dbReference type="EMBL" id="KNX41153.1"/>
    </source>
</evidence>
<evidence type="ECO:0008006" key="4">
    <source>
        <dbReference type="Google" id="ProtNLM"/>
    </source>
</evidence>
<dbReference type="Proteomes" id="UP000037046">
    <property type="component" value="Unassembled WGS sequence"/>
</dbReference>
<dbReference type="EMBL" id="LGVV01000030">
    <property type="protein sequence ID" value="KNX41153.1"/>
    <property type="molecule type" value="Genomic_DNA"/>
</dbReference>
<evidence type="ECO:0000313" key="3">
    <source>
        <dbReference type="Proteomes" id="UP000037046"/>
    </source>
</evidence>
<gene>
    <name evidence="2" type="ORF">ROTO_22700</name>
</gene>
<proteinExistence type="predicted"/>
<name>A0A0L6CUI1_9RHOB</name>
<keyword evidence="3" id="KW-1185">Reference proteome</keyword>
<accession>A0A0L6CUI1</accession>
<dbReference type="InterPro" id="IPR013424">
    <property type="entry name" value="Ice-binding_C"/>
</dbReference>
<dbReference type="NCBIfam" id="TIGR02595">
    <property type="entry name" value="PEP_CTERM"/>
    <property type="match status" value="1"/>
</dbReference>